<dbReference type="VEuPathDB" id="TrichDB:TVAG_315370"/>
<reference evidence="2" key="1">
    <citation type="submission" date="2006-10" db="EMBL/GenBank/DDBJ databases">
        <authorList>
            <person name="Amadeo P."/>
            <person name="Zhao Q."/>
            <person name="Wortman J."/>
            <person name="Fraser-Liggett C."/>
            <person name="Carlton J."/>
        </authorList>
    </citation>
    <scope>NUCLEOTIDE SEQUENCE</scope>
    <source>
        <strain evidence="2">G3</strain>
    </source>
</reference>
<reference evidence="2" key="2">
    <citation type="journal article" date="2007" name="Science">
        <title>Draft genome sequence of the sexually transmitted pathogen Trichomonas vaginalis.</title>
        <authorList>
            <person name="Carlton J.M."/>
            <person name="Hirt R.P."/>
            <person name="Silva J.C."/>
            <person name="Delcher A.L."/>
            <person name="Schatz M."/>
            <person name="Zhao Q."/>
            <person name="Wortman J.R."/>
            <person name="Bidwell S.L."/>
            <person name="Alsmark U.C.M."/>
            <person name="Besteiro S."/>
            <person name="Sicheritz-Ponten T."/>
            <person name="Noel C.J."/>
            <person name="Dacks J.B."/>
            <person name="Foster P.G."/>
            <person name="Simillion C."/>
            <person name="Van de Peer Y."/>
            <person name="Miranda-Saavedra D."/>
            <person name="Barton G.J."/>
            <person name="Westrop G.D."/>
            <person name="Mueller S."/>
            <person name="Dessi D."/>
            <person name="Fiori P.L."/>
            <person name="Ren Q."/>
            <person name="Paulsen I."/>
            <person name="Zhang H."/>
            <person name="Bastida-Corcuera F.D."/>
            <person name="Simoes-Barbosa A."/>
            <person name="Brown M.T."/>
            <person name="Hayes R.D."/>
            <person name="Mukherjee M."/>
            <person name="Okumura C.Y."/>
            <person name="Schneider R."/>
            <person name="Smith A.J."/>
            <person name="Vanacova S."/>
            <person name="Villalvazo M."/>
            <person name="Haas B.J."/>
            <person name="Pertea M."/>
            <person name="Feldblyum T.V."/>
            <person name="Utterback T.R."/>
            <person name="Shu C.L."/>
            <person name="Osoegawa K."/>
            <person name="de Jong P.J."/>
            <person name="Hrdy I."/>
            <person name="Horvathova L."/>
            <person name="Zubacova Z."/>
            <person name="Dolezal P."/>
            <person name="Malik S.B."/>
            <person name="Logsdon J.M. Jr."/>
            <person name="Henze K."/>
            <person name="Gupta A."/>
            <person name="Wang C.C."/>
            <person name="Dunne R.L."/>
            <person name="Upcroft J.A."/>
            <person name="Upcroft P."/>
            <person name="White O."/>
            <person name="Salzberg S.L."/>
            <person name="Tang P."/>
            <person name="Chiu C.-H."/>
            <person name="Lee Y.-S."/>
            <person name="Embley T.M."/>
            <person name="Coombs G.H."/>
            <person name="Mottram J.C."/>
            <person name="Tachezy J."/>
            <person name="Fraser-Liggett C.M."/>
            <person name="Johnson P.J."/>
        </authorList>
    </citation>
    <scope>NUCLEOTIDE SEQUENCE [LARGE SCALE GENOMIC DNA]</scope>
    <source>
        <strain evidence="2">G3</strain>
    </source>
</reference>
<dbReference type="KEGG" id="tva:4754812"/>
<dbReference type="RefSeq" id="XP_001309965.1">
    <property type="nucleotide sequence ID" value="XM_001309964.1"/>
</dbReference>
<feature type="transmembrane region" description="Helical" evidence="1">
    <location>
        <begin position="60"/>
        <end position="79"/>
    </location>
</feature>
<dbReference type="AlphaFoldDB" id="A2FDK6"/>
<evidence type="ECO:0000313" key="2">
    <source>
        <dbReference type="EMBL" id="EAX97035.1"/>
    </source>
</evidence>
<dbReference type="EMBL" id="DS113733">
    <property type="protein sequence ID" value="EAX97035.1"/>
    <property type="molecule type" value="Genomic_DNA"/>
</dbReference>
<evidence type="ECO:0000256" key="1">
    <source>
        <dbReference type="SAM" id="Phobius"/>
    </source>
</evidence>
<keyword evidence="1" id="KW-0472">Membrane</keyword>
<dbReference type="InParanoid" id="A2FDK6"/>
<protein>
    <submittedName>
        <fullName evidence="2">Uncharacterized protein</fullName>
    </submittedName>
</protein>
<proteinExistence type="predicted"/>
<keyword evidence="1" id="KW-0812">Transmembrane</keyword>
<organism evidence="2 3">
    <name type="scientific">Trichomonas vaginalis (strain ATCC PRA-98 / G3)</name>
    <dbReference type="NCBI Taxonomy" id="412133"/>
    <lineage>
        <taxon>Eukaryota</taxon>
        <taxon>Metamonada</taxon>
        <taxon>Parabasalia</taxon>
        <taxon>Trichomonadida</taxon>
        <taxon>Trichomonadidae</taxon>
        <taxon>Trichomonas</taxon>
    </lineage>
</organism>
<dbReference type="VEuPathDB" id="TrichDB:TVAGG3_0571610"/>
<accession>A2FDK6</accession>
<dbReference type="Proteomes" id="UP000001542">
    <property type="component" value="Unassembled WGS sequence"/>
</dbReference>
<evidence type="ECO:0000313" key="3">
    <source>
        <dbReference type="Proteomes" id="UP000001542"/>
    </source>
</evidence>
<gene>
    <name evidence="2" type="ORF">TVAG_315370</name>
</gene>
<feature type="transmembrane region" description="Helical" evidence="1">
    <location>
        <begin position="12"/>
        <end position="36"/>
    </location>
</feature>
<keyword evidence="1" id="KW-1133">Transmembrane helix</keyword>
<name>A2FDK6_TRIV3</name>
<keyword evidence="3" id="KW-1185">Reference proteome</keyword>
<sequence length="144" mass="15609">MGVSLFILDLHISLAISLTAGFVATGAFVHILYTLLRNLSNLVELKSETSDQTSILKIRLAFRATLTWVCSLIICLFAAPQEIGQNLLLGLATSRAAQNGGLCFIFSFSGGYSVEDEIKNDNDLVYIEEPTCEKSLSFIAAETA</sequence>